<protein>
    <submittedName>
        <fullName evidence="2">Uncharacterized protein</fullName>
    </submittedName>
</protein>
<keyword evidence="1" id="KW-0472">Membrane</keyword>
<keyword evidence="1" id="KW-0812">Transmembrane</keyword>
<evidence type="ECO:0000256" key="1">
    <source>
        <dbReference type="SAM" id="Phobius"/>
    </source>
</evidence>
<reference evidence="2 3" key="1">
    <citation type="submission" date="2020-11" db="EMBL/GenBank/DDBJ databases">
        <title>P. mediterranea TC4 genome.</title>
        <authorList>
            <person name="Molmeret M."/>
        </authorList>
    </citation>
    <scope>NUCLEOTIDE SEQUENCE [LARGE SCALE GENOMIC DNA]</scope>
    <source>
        <strain evidence="2 3">TC4</strain>
    </source>
</reference>
<proteinExistence type="predicted"/>
<keyword evidence="1" id="KW-1133">Transmembrane helix</keyword>
<dbReference type="EMBL" id="JADKYU010000676">
    <property type="protein sequence ID" value="MBF4985187.1"/>
    <property type="molecule type" value="Genomic_DNA"/>
</dbReference>
<comment type="caution">
    <text evidence="2">The sequence shown here is derived from an EMBL/GenBank/DDBJ whole genome shotgun (WGS) entry which is preliminary data.</text>
</comment>
<keyword evidence="3" id="KW-1185">Reference proteome</keyword>
<feature type="transmembrane region" description="Helical" evidence="1">
    <location>
        <begin position="36"/>
        <end position="53"/>
    </location>
</feature>
<accession>A0ABS0A771</accession>
<sequence>MQNKDSIKFFLGIAFLGLGAWKVYERYILNNDVSNFQLAGSIFLVGLGLYRVFEYLNRKNKKPNS</sequence>
<name>A0ABS0A771_9FLAO</name>
<dbReference type="Proteomes" id="UP001194729">
    <property type="component" value="Unassembled WGS sequence"/>
</dbReference>
<gene>
    <name evidence="2" type="ORF">FNJ87_12900</name>
</gene>
<evidence type="ECO:0000313" key="3">
    <source>
        <dbReference type="Proteomes" id="UP001194729"/>
    </source>
</evidence>
<feature type="transmembrane region" description="Helical" evidence="1">
    <location>
        <begin position="7"/>
        <end position="24"/>
    </location>
</feature>
<organism evidence="2 3">
    <name type="scientific">Nonlabens mediterrranea</name>
    <dbReference type="NCBI Taxonomy" id="1419947"/>
    <lineage>
        <taxon>Bacteria</taxon>
        <taxon>Pseudomonadati</taxon>
        <taxon>Bacteroidota</taxon>
        <taxon>Flavobacteriia</taxon>
        <taxon>Flavobacteriales</taxon>
        <taxon>Flavobacteriaceae</taxon>
        <taxon>Nonlabens</taxon>
    </lineage>
</organism>
<evidence type="ECO:0000313" key="2">
    <source>
        <dbReference type="EMBL" id="MBF4985187.1"/>
    </source>
</evidence>